<evidence type="ECO:0000313" key="10">
    <source>
        <dbReference type="EMBL" id="GFR45320.1"/>
    </source>
</evidence>
<protein>
    <recommendedName>
        <fullName evidence="2 7">peptidylprolyl isomerase</fullName>
        <ecNumber evidence="2 7">5.2.1.8</ecNumber>
    </recommendedName>
</protein>
<proteinExistence type="predicted"/>
<dbReference type="Gene3D" id="3.10.50.40">
    <property type="match status" value="3"/>
</dbReference>
<dbReference type="InterPro" id="IPR001179">
    <property type="entry name" value="PPIase_FKBP_dom"/>
</dbReference>
<keyword evidence="6 7" id="KW-0413">Isomerase</keyword>
<dbReference type="InterPro" id="IPR050754">
    <property type="entry name" value="FKBP4/5/8-like"/>
</dbReference>
<dbReference type="AlphaFoldDB" id="A0AAD3HM21"/>
<keyword evidence="3" id="KW-0677">Repeat</keyword>
<accession>A0AAD3HM21</accession>
<dbReference type="InterPro" id="IPR019734">
    <property type="entry name" value="TPR_rpt"/>
</dbReference>
<evidence type="ECO:0000256" key="3">
    <source>
        <dbReference type="ARBA" id="ARBA00022737"/>
    </source>
</evidence>
<feature type="compositionally biased region" description="Low complexity" evidence="8">
    <location>
        <begin position="392"/>
        <end position="427"/>
    </location>
</feature>
<sequence>MAEDDVMANAPAEDLHAENPPVEGALAEEPMEDASTDLAPLPDAGDTVNDVPMDDDLDYSEVGKEIKLTDDGGVIKKVITAGDGWETPEAGDEVTVHYVGTLEDGTQFDSSRDRNQPFVFPLGQGRVIKGWDTGVARMKRGEKALLICKPEYAYGPQGSPPKIPPNATLHFEVELLSWRSVKDISGDGGVIKTILAEGSGWEQCQELFEAKVSYIARVAGSETPFASCPPEEPVVFPTREGHLVPALATAVKTMKKGEKAALKVKPAYGFGEAGSEQYGVPPNADLEIELTLQGWNHVENVNPEGSVVKKTLVAVDSEYRKPNEGAKVTLRVTGTLLSDGGVFMRHGEGNELRFTTGEEQVVEGLEEAVMKMKRGERAIITITDPALGYGAAGAQPSQPQQEGAGAGEAQQEAQQQQQPQGPQLLAAVPPDSGLQFEVELVEFENAKESWEMSDAEKVEAARNKKDKGNAYYKAGKLAKAQHYWDRAVSAVQYDKPFSEDLKQASREVKRSCWLNLAALDIKRAHWKDALRNCNNVLDVDSQNVKALYRRAQAHMGLQDLFEAEQDLKKAQYAEPNNADVAALSRKLKAAMREQNKKEASLYSKMFKFSAAAAKTPAAAPAAEGGAPEVVVKEQEAAVEGGVAEAAPAAAAAVTVGPAEVTAA</sequence>
<gene>
    <name evidence="10" type="ORF">Agub_g6687</name>
</gene>
<feature type="domain" description="PPIase FKBP-type" evidence="9">
    <location>
        <begin position="207"/>
        <end position="296"/>
    </location>
</feature>
<comment type="caution">
    <text evidence="10">The sequence shown here is derived from an EMBL/GenBank/DDBJ whole genome shotgun (WGS) entry which is preliminary data.</text>
</comment>
<evidence type="ECO:0000256" key="2">
    <source>
        <dbReference type="ARBA" id="ARBA00013194"/>
    </source>
</evidence>
<dbReference type="InterPro" id="IPR046357">
    <property type="entry name" value="PPIase_dom_sf"/>
</dbReference>
<organism evidence="10 11">
    <name type="scientific">Astrephomene gubernaculifera</name>
    <dbReference type="NCBI Taxonomy" id="47775"/>
    <lineage>
        <taxon>Eukaryota</taxon>
        <taxon>Viridiplantae</taxon>
        <taxon>Chlorophyta</taxon>
        <taxon>core chlorophytes</taxon>
        <taxon>Chlorophyceae</taxon>
        <taxon>CS clade</taxon>
        <taxon>Chlamydomonadales</taxon>
        <taxon>Astrephomenaceae</taxon>
        <taxon>Astrephomene</taxon>
    </lineage>
</organism>
<dbReference type="SMART" id="SM00028">
    <property type="entry name" value="TPR"/>
    <property type="match status" value="3"/>
</dbReference>
<evidence type="ECO:0000256" key="1">
    <source>
        <dbReference type="ARBA" id="ARBA00000971"/>
    </source>
</evidence>
<comment type="catalytic activity">
    <reaction evidence="1 7">
        <text>[protein]-peptidylproline (omega=180) = [protein]-peptidylproline (omega=0)</text>
        <dbReference type="Rhea" id="RHEA:16237"/>
        <dbReference type="Rhea" id="RHEA-COMP:10747"/>
        <dbReference type="Rhea" id="RHEA-COMP:10748"/>
        <dbReference type="ChEBI" id="CHEBI:83833"/>
        <dbReference type="ChEBI" id="CHEBI:83834"/>
        <dbReference type="EC" id="5.2.1.8"/>
    </reaction>
</comment>
<evidence type="ECO:0000259" key="9">
    <source>
        <dbReference type="PROSITE" id="PS50059"/>
    </source>
</evidence>
<evidence type="ECO:0000256" key="6">
    <source>
        <dbReference type="ARBA" id="ARBA00023235"/>
    </source>
</evidence>
<dbReference type="EMBL" id="BMAR01000009">
    <property type="protein sequence ID" value="GFR45320.1"/>
    <property type="molecule type" value="Genomic_DNA"/>
</dbReference>
<dbReference type="SUPFAM" id="SSF48452">
    <property type="entry name" value="TPR-like"/>
    <property type="match status" value="1"/>
</dbReference>
<name>A0AAD3HM21_9CHLO</name>
<dbReference type="PANTHER" id="PTHR46512">
    <property type="entry name" value="PEPTIDYLPROLYL ISOMERASE"/>
    <property type="match status" value="1"/>
</dbReference>
<dbReference type="InterPro" id="IPR011990">
    <property type="entry name" value="TPR-like_helical_dom_sf"/>
</dbReference>
<dbReference type="SUPFAM" id="SSF54534">
    <property type="entry name" value="FKBP-like"/>
    <property type="match status" value="3"/>
</dbReference>
<reference evidence="10 11" key="1">
    <citation type="journal article" date="2021" name="Sci. Rep.">
        <title>Genome sequencing of the multicellular alga Astrephomene provides insights into convergent evolution of germ-soma differentiation.</title>
        <authorList>
            <person name="Yamashita S."/>
            <person name="Yamamoto K."/>
            <person name="Matsuzaki R."/>
            <person name="Suzuki S."/>
            <person name="Yamaguchi H."/>
            <person name="Hirooka S."/>
            <person name="Minakuchi Y."/>
            <person name="Miyagishima S."/>
            <person name="Kawachi M."/>
            <person name="Toyoda A."/>
            <person name="Nozaki H."/>
        </authorList>
    </citation>
    <scope>NUCLEOTIDE SEQUENCE [LARGE SCALE GENOMIC DNA]</scope>
    <source>
        <strain evidence="10 11">NIES-4017</strain>
    </source>
</reference>
<evidence type="ECO:0000256" key="5">
    <source>
        <dbReference type="ARBA" id="ARBA00023110"/>
    </source>
</evidence>
<feature type="domain" description="PPIase FKBP-type" evidence="9">
    <location>
        <begin position="91"/>
        <end position="179"/>
    </location>
</feature>
<dbReference type="PROSITE" id="PS50059">
    <property type="entry name" value="FKBP_PPIASE"/>
    <property type="match status" value="3"/>
</dbReference>
<dbReference type="Proteomes" id="UP001054857">
    <property type="component" value="Unassembled WGS sequence"/>
</dbReference>
<keyword evidence="5 7" id="KW-0697">Rotamase</keyword>
<feature type="region of interest" description="Disordered" evidence="8">
    <location>
        <begin position="390"/>
        <end position="427"/>
    </location>
</feature>
<dbReference type="EC" id="5.2.1.8" evidence="2 7"/>
<evidence type="ECO:0000256" key="8">
    <source>
        <dbReference type="SAM" id="MobiDB-lite"/>
    </source>
</evidence>
<feature type="domain" description="PPIase FKBP-type" evidence="9">
    <location>
        <begin position="325"/>
        <end position="444"/>
    </location>
</feature>
<evidence type="ECO:0000256" key="7">
    <source>
        <dbReference type="PROSITE-ProRule" id="PRU00277"/>
    </source>
</evidence>
<evidence type="ECO:0000256" key="4">
    <source>
        <dbReference type="ARBA" id="ARBA00022803"/>
    </source>
</evidence>
<dbReference type="Pfam" id="PF00254">
    <property type="entry name" value="FKBP_C"/>
    <property type="match status" value="3"/>
</dbReference>
<dbReference type="FunFam" id="3.10.50.40:FF:000025">
    <property type="entry name" value="Peptidylprolyl isomerase"/>
    <property type="match status" value="1"/>
</dbReference>
<dbReference type="PANTHER" id="PTHR46512:SF9">
    <property type="entry name" value="PEPTIDYLPROLYL ISOMERASE"/>
    <property type="match status" value="1"/>
</dbReference>
<evidence type="ECO:0000313" key="11">
    <source>
        <dbReference type="Proteomes" id="UP001054857"/>
    </source>
</evidence>
<feature type="region of interest" description="Disordered" evidence="8">
    <location>
        <begin position="1"/>
        <end position="56"/>
    </location>
</feature>
<dbReference type="GO" id="GO:0003755">
    <property type="term" value="F:peptidyl-prolyl cis-trans isomerase activity"/>
    <property type="evidence" value="ECO:0007669"/>
    <property type="project" value="UniProtKB-KW"/>
</dbReference>
<dbReference type="Gene3D" id="1.25.40.10">
    <property type="entry name" value="Tetratricopeptide repeat domain"/>
    <property type="match status" value="1"/>
</dbReference>
<keyword evidence="11" id="KW-1185">Reference proteome</keyword>
<keyword evidence="4" id="KW-0802">TPR repeat</keyword>